<dbReference type="Pfam" id="PF13338">
    <property type="entry name" value="AbiEi_4"/>
    <property type="match status" value="1"/>
</dbReference>
<accession>A0A9D2VJW0</accession>
<reference evidence="2" key="1">
    <citation type="journal article" date="2021" name="PeerJ">
        <title>Extensive microbial diversity within the chicken gut microbiome revealed by metagenomics and culture.</title>
        <authorList>
            <person name="Gilroy R."/>
            <person name="Ravi A."/>
            <person name="Getino M."/>
            <person name="Pursley I."/>
            <person name="Horton D.L."/>
            <person name="Alikhan N.F."/>
            <person name="Baker D."/>
            <person name="Gharbi K."/>
            <person name="Hall N."/>
            <person name="Watson M."/>
            <person name="Adriaenssens E.M."/>
            <person name="Foster-Nyarko E."/>
            <person name="Jarju S."/>
            <person name="Secka A."/>
            <person name="Antonio M."/>
            <person name="Oren A."/>
            <person name="Chaudhuri R.R."/>
            <person name="La Ragione R."/>
            <person name="Hildebrand F."/>
            <person name="Pallen M.J."/>
        </authorList>
    </citation>
    <scope>NUCLEOTIDE SEQUENCE</scope>
    <source>
        <strain evidence="2">USAMLcec12-2067</strain>
    </source>
</reference>
<dbReference type="EMBL" id="DYZL01000077">
    <property type="protein sequence ID" value="HJH42974.1"/>
    <property type="molecule type" value="Genomic_DNA"/>
</dbReference>
<evidence type="ECO:0000313" key="2">
    <source>
        <dbReference type="EMBL" id="HJH42974.1"/>
    </source>
</evidence>
<reference evidence="2" key="2">
    <citation type="submission" date="2021-09" db="EMBL/GenBank/DDBJ databases">
        <authorList>
            <person name="Gilroy R."/>
        </authorList>
    </citation>
    <scope>NUCLEOTIDE SEQUENCE</scope>
    <source>
        <strain evidence="2">USAMLcec12-2067</strain>
    </source>
</reference>
<dbReference type="RefSeq" id="WP_239938677.1">
    <property type="nucleotide sequence ID" value="NZ_PPEL01000008.1"/>
</dbReference>
<evidence type="ECO:0000259" key="1">
    <source>
        <dbReference type="Pfam" id="PF13338"/>
    </source>
</evidence>
<sequence length="238" mass="26205">MYYLLLLQHMKRRSNISALEELAASEAGVFTAAQARLRGIPRYALAYAEKTGKTERIAHGAYRLSSSIDDGLDGLRAAYKLTAPETWTHERIRSFDGFAATGATAAHIHGIGNFHPDPYEIAAPRRFNSRMEGVRFPIRLLSEADIVWKSGIPVTRVEATIASLVDSDEDASLVADAFVEAIRKYGTVDMDIRELRKQLGADRYDKLLRAAGIAPFGEAELVETDGMGHVALIEKKEG</sequence>
<name>A0A9D2VJW0_9ACTN</name>
<dbReference type="InterPro" id="IPR025159">
    <property type="entry name" value="AbiEi_N"/>
</dbReference>
<feature type="domain" description="AbiEi antitoxin N-terminal" evidence="1">
    <location>
        <begin position="18"/>
        <end position="64"/>
    </location>
</feature>
<comment type="caution">
    <text evidence="2">The sequence shown here is derived from an EMBL/GenBank/DDBJ whole genome shotgun (WGS) entry which is preliminary data.</text>
</comment>
<gene>
    <name evidence="2" type="ORF">K8V16_04175</name>
</gene>
<protein>
    <submittedName>
        <fullName evidence="2">Type IV toxin-antitoxin system AbiEi family antitoxin domain-containing protein</fullName>
    </submittedName>
</protein>
<dbReference type="AlphaFoldDB" id="A0A9D2VJW0"/>
<proteinExistence type="predicted"/>
<organism evidence="2 3">
    <name type="scientific">Rubneribacter badeniensis</name>
    <dbReference type="NCBI Taxonomy" id="2070688"/>
    <lineage>
        <taxon>Bacteria</taxon>
        <taxon>Bacillati</taxon>
        <taxon>Actinomycetota</taxon>
        <taxon>Coriobacteriia</taxon>
        <taxon>Eggerthellales</taxon>
        <taxon>Eggerthellaceae</taxon>
        <taxon>Rubneribacter</taxon>
    </lineage>
</organism>
<evidence type="ECO:0000313" key="3">
    <source>
        <dbReference type="Proteomes" id="UP000789325"/>
    </source>
</evidence>
<dbReference type="Proteomes" id="UP000789325">
    <property type="component" value="Unassembled WGS sequence"/>
</dbReference>